<accession>A0A1W1HFT4</accession>
<gene>
    <name evidence="1" type="ORF">MTBBW1_300068</name>
</gene>
<dbReference type="AlphaFoldDB" id="A0A1W1HFT4"/>
<dbReference type="OrthoDB" id="5566984at2"/>
<reference evidence="1 2" key="1">
    <citation type="submission" date="2017-03" db="EMBL/GenBank/DDBJ databases">
        <authorList>
            <person name="Afonso C.L."/>
            <person name="Miller P.J."/>
            <person name="Scott M.A."/>
            <person name="Spackman E."/>
            <person name="Goraichik I."/>
            <person name="Dimitrov K.M."/>
            <person name="Suarez D.L."/>
            <person name="Swayne D.E."/>
        </authorList>
    </citation>
    <scope>NUCLEOTIDE SEQUENCE [LARGE SCALE GENOMIC DNA]</scope>
    <source>
        <strain evidence="1">PRJEB14757</strain>
    </source>
</reference>
<proteinExistence type="predicted"/>
<dbReference type="PANTHER" id="PTHR41317">
    <property type="entry name" value="PD-(D_E)XK NUCLEASE FAMILY TRANSPOSASE"/>
    <property type="match status" value="1"/>
</dbReference>
<dbReference type="RefSeq" id="WP_080800009.1">
    <property type="nucleotide sequence ID" value="NZ_LT828541.1"/>
</dbReference>
<evidence type="ECO:0000313" key="2">
    <source>
        <dbReference type="Proteomes" id="UP000191931"/>
    </source>
</evidence>
<evidence type="ECO:0000313" key="1">
    <source>
        <dbReference type="EMBL" id="SLM31337.1"/>
    </source>
</evidence>
<protein>
    <recommendedName>
        <fullName evidence="3">PD-(D/E)XK nuclease family transposase</fullName>
    </recommendedName>
</protein>
<keyword evidence="2" id="KW-1185">Reference proteome</keyword>
<dbReference type="Pfam" id="PF12784">
    <property type="entry name" value="PDDEXK_2"/>
    <property type="match status" value="1"/>
</dbReference>
<name>A0A1W1HFT4_9BACT</name>
<dbReference type="Proteomes" id="UP000191931">
    <property type="component" value="Unassembled WGS sequence"/>
</dbReference>
<dbReference type="PANTHER" id="PTHR41317:SF1">
    <property type="entry name" value="PD-(D_E)XK NUCLEASE FAMILY TRANSPOSASE"/>
    <property type="match status" value="1"/>
</dbReference>
<sequence>MIYVKPTSDIFIKYLFGKEEHKSLLLDFELFRETGRYHLGFMLRECRDPELYLTDHLVLHFLELPGLGNYNKEKQLEQWLYYLKNEGKTEGDEAMKILLKENPQISKAHEKYEAFTRDEALLDAYEAHMKWKRDYYSGIESARLEGEKIGVGKGEVIGKIRLFHEILGLSVPLSDELKEMSVEELKAMLEKVEYKWMHVKSKK</sequence>
<dbReference type="EMBL" id="FWEV01000224">
    <property type="protein sequence ID" value="SLM31337.1"/>
    <property type="molecule type" value="Genomic_DNA"/>
</dbReference>
<organism evidence="1 2">
    <name type="scientific">Desulfamplus magnetovallimortis</name>
    <dbReference type="NCBI Taxonomy" id="1246637"/>
    <lineage>
        <taxon>Bacteria</taxon>
        <taxon>Pseudomonadati</taxon>
        <taxon>Thermodesulfobacteriota</taxon>
        <taxon>Desulfobacteria</taxon>
        <taxon>Desulfobacterales</taxon>
        <taxon>Desulfobacteraceae</taxon>
        <taxon>Desulfamplus</taxon>
    </lineage>
</organism>
<evidence type="ECO:0008006" key="3">
    <source>
        <dbReference type="Google" id="ProtNLM"/>
    </source>
</evidence>